<dbReference type="GO" id="GO:0005886">
    <property type="term" value="C:plasma membrane"/>
    <property type="evidence" value="ECO:0007669"/>
    <property type="project" value="TreeGrafter"/>
</dbReference>
<dbReference type="GO" id="GO:0015661">
    <property type="term" value="F:L-lysine efflux transmembrane transporter activity"/>
    <property type="evidence" value="ECO:0007669"/>
    <property type="project" value="InterPro"/>
</dbReference>
<feature type="transmembrane region" description="Helical" evidence="1">
    <location>
        <begin position="237"/>
        <end position="257"/>
    </location>
</feature>
<evidence type="ECO:0000313" key="2">
    <source>
        <dbReference type="EMBL" id="ASK79842.1"/>
    </source>
</evidence>
<proteinExistence type="predicted"/>
<evidence type="ECO:0000256" key="1">
    <source>
        <dbReference type="SAM" id="Phobius"/>
    </source>
</evidence>
<feature type="transmembrane region" description="Helical" evidence="1">
    <location>
        <begin position="110"/>
        <end position="134"/>
    </location>
</feature>
<dbReference type="Pfam" id="PF03956">
    <property type="entry name" value="Lys_export"/>
    <property type="match status" value="1"/>
</dbReference>
<feature type="transmembrane region" description="Helical" evidence="1">
    <location>
        <begin position="287"/>
        <end position="313"/>
    </location>
</feature>
<feature type="transmembrane region" description="Helical" evidence="1">
    <location>
        <begin position="68"/>
        <end position="90"/>
    </location>
</feature>
<gene>
    <name evidence="2" type="ORF">CF386_12445</name>
</gene>
<feature type="transmembrane region" description="Helical" evidence="1">
    <location>
        <begin position="181"/>
        <end position="204"/>
    </location>
</feature>
<keyword evidence="1" id="KW-0472">Membrane</keyword>
<feature type="transmembrane region" description="Helical" evidence="1">
    <location>
        <begin position="6"/>
        <end position="25"/>
    </location>
</feature>
<keyword evidence="1" id="KW-0812">Transmembrane</keyword>
<dbReference type="EMBL" id="CP022356">
    <property type="protein sequence ID" value="ASK79842.1"/>
    <property type="molecule type" value="Genomic_DNA"/>
</dbReference>
<accession>A0A220VI30</accession>
<reference evidence="2 3" key="1">
    <citation type="journal article" date="2016" name="Int. J. Syst. Evol. Microbiol.">
        <title>Paraphotobacterium marinum gen. nov., sp. nov., a member of the family Vibrionaceae, isolated from surface seawater.</title>
        <authorList>
            <person name="Huang Z."/>
            <person name="Dong C."/>
            <person name="Shao Z."/>
        </authorList>
    </citation>
    <scope>NUCLEOTIDE SEQUENCE [LARGE SCALE GENOMIC DNA]</scope>
    <source>
        <strain evidence="2 3">NSCS20N07D</strain>
    </source>
</reference>
<feature type="transmembrane region" description="Helical" evidence="1">
    <location>
        <begin position="210"/>
        <end position="230"/>
    </location>
</feature>
<dbReference type="PANTHER" id="PTHR35804">
    <property type="entry name" value="LYSINE EXPORTER LYSO"/>
    <property type="match status" value="1"/>
</dbReference>
<feature type="transmembrane region" description="Helical" evidence="1">
    <location>
        <begin position="37"/>
        <end position="56"/>
    </location>
</feature>
<dbReference type="Proteomes" id="UP000242175">
    <property type="component" value="Chromosome small"/>
</dbReference>
<name>A0A220VI30_9GAMM</name>
<evidence type="ECO:0000313" key="3">
    <source>
        <dbReference type="Proteomes" id="UP000242175"/>
    </source>
</evidence>
<keyword evidence="1" id="KW-1133">Transmembrane helix</keyword>
<evidence type="ECO:0008006" key="4">
    <source>
        <dbReference type="Google" id="ProtNLM"/>
    </source>
</evidence>
<dbReference type="PANTHER" id="PTHR35804:SF1">
    <property type="entry name" value="LYSINE EXPORTER LYSO"/>
    <property type="match status" value="1"/>
</dbReference>
<dbReference type="AlphaFoldDB" id="A0A220VI30"/>
<dbReference type="InterPro" id="IPR005642">
    <property type="entry name" value="LysO"/>
</dbReference>
<sequence length="314" mass="35273">MYLKVLLLIQLFLVIFSLCLGYYFKSNFFNIEKINKFLSFLIFFILLAIGYETGAVTKNLFSNLIESLYLVFVFTIILFIFNVTGCCLIFRKSPGNTELSNSQSNPKNKVFELLRTYIFDSLKYILCIFFGILIGDFLKLAIPMFDIMVDGILVCILFIIGYQLKQQNITLRSVLMNKQGILIALSIILSSIVAAIIISFIVKLPIKNCLLLSSGFGWYTLSPIIVNQYLNQTMGTTVFFIDFIREILAIILIPFLGRIHKESAVGYAAATSADFTLPILKVNLGSAIVPIAISSGLFLTLLTPILLNIWGILL</sequence>
<feature type="transmembrane region" description="Helical" evidence="1">
    <location>
        <begin position="140"/>
        <end position="160"/>
    </location>
</feature>
<organism evidence="2 3">
    <name type="scientific">Paraphotobacterium marinum</name>
    <dbReference type="NCBI Taxonomy" id="1755811"/>
    <lineage>
        <taxon>Bacteria</taxon>
        <taxon>Pseudomonadati</taxon>
        <taxon>Pseudomonadota</taxon>
        <taxon>Gammaproteobacteria</taxon>
        <taxon>Vibrionales</taxon>
        <taxon>Vibrionaceae</taxon>
        <taxon>Paraphotobacterium</taxon>
    </lineage>
</organism>
<protein>
    <recommendedName>
        <fullName evidence="4">Lysine exporter LysO family protein</fullName>
    </recommendedName>
</protein>
<keyword evidence="3" id="KW-1185">Reference proteome</keyword>
<dbReference type="KEGG" id="pmai:CF386_12445"/>